<reference evidence="1" key="1">
    <citation type="submission" date="2022-04" db="EMBL/GenBank/DDBJ databases">
        <title>Genome of the entomopathogenic fungus Entomophthora muscae.</title>
        <authorList>
            <person name="Elya C."/>
            <person name="Lovett B.R."/>
            <person name="Lee E."/>
            <person name="Macias A.M."/>
            <person name="Hajek A.E."/>
            <person name="De Bivort B.L."/>
            <person name="Kasson M.T."/>
            <person name="De Fine Licht H.H."/>
            <person name="Stajich J.E."/>
        </authorList>
    </citation>
    <scope>NUCLEOTIDE SEQUENCE</scope>
    <source>
        <strain evidence="1">Berkeley</strain>
    </source>
</reference>
<keyword evidence="2" id="KW-1185">Reference proteome</keyword>
<name>A0ACC2TXZ1_9FUNG</name>
<gene>
    <name evidence="1" type="ORF">DSO57_1035731</name>
</gene>
<dbReference type="Proteomes" id="UP001165960">
    <property type="component" value="Unassembled WGS sequence"/>
</dbReference>
<sequence length="172" mass="19460">MINIPDFVEYCALTCHGENDGLAIGHLTKVPSISIDSHSSQDSLKLKKFSFLATKLSLRTQDETFPTFFQWVIDCFPNLEHFVYDDAFPDDLLLPANCFPNLVHLHLAAEQDDDFWPKLIGAAPKLQYIYTDQLLVCAKLELINPTLQVKPFENILGLKGVFNEYSGFGSYL</sequence>
<evidence type="ECO:0000313" key="1">
    <source>
        <dbReference type="EMBL" id="KAJ9079400.1"/>
    </source>
</evidence>
<evidence type="ECO:0000313" key="2">
    <source>
        <dbReference type="Proteomes" id="UP001165960"/>
    </source>
</evidence>
<protein>
    <submittedName>
        <fullName evidence="1">Uncharacterized protein</fullName>
    </submittedName>
</protein>
<comment type="caution">
    <text evidence="1">The sequence shown here is derived from an EMBL/GenBank/DDBJ whole genome shotgun (WGS) entry which is preliminary data.</text>
</comment>
<dbReference type="EMBL" id="QTSX02001744">
    <property type="protein sequence ID" value="KAJ9079400.1"/>
    <property type="molecule type" value="Genomic_DNA"/>
</dbReference>
<organism evidence="1 2">
    <name type="scientific">Entomophthora muscae</name>
    <dbReference type="NCBI Taxonomy" id="34485"/>
    <lineage>
        <taxon>Eukaryota</taxon>
        <taxon>Fungi</taxon>
        <taxon>Fungi incertae sedis</taxon>
        <taxon>Zoopagomycota</taxon>
        <taxon>Entomophthoromycotina</taxon>
        <taxon>Entomophthoromycetes</taxon>
        <taxon>Entomophthorales</taxon>
        <taxon>Entomophthoraceae</taxon>
        <taxon>Entomophthora</taxon>
    </lineage>
</organism>
<proteinExistence type="predicted"/>
<accession>A0ACC2TXZ1</accession>